<protein>
    <submittedName>
        <fullName evidence="1">PIR protein</fullName>
    </submittedName>
</protein>
<gene>
    <name evidence="1" type="ORF">MKS88_002575</name>
</gene>
<comment type="caution">
    <text evidence="1">The sequence shown here is derived from an EMBL/GenBank/DDBJ whole genome shotgun (WGS) entry which is preliminary data.</text>
</comment>
<evidence type="ECO:0000313" key="2">
    <source>
        <dbReference type="Proteomes" id="UP001056978"/>
    </source>
</evidence>
<accession>A0ACB9YD85</accession>
<name>A0ACB9YD85_PLABR</name>
<evidence type="ECO:0000313" key="1">
    <source>
        <dbReference type="EMBL" id="KAI4839059.1"/>
    </source>
</evidence>
<reference evidence="1" key="1">
    <citation type="submission" date="2022-06" db="EMBL/GenBank/DDBJ databases">
        <title>The First Complete Genome of the Simian Malaria Parasite Plasmodium brasilianum.</title>
        <authorList>
            <person name="Bajic M."/>
            <person name="Ravishankar S."/>
        </authorList>
    </citation>
    <scope>NUCLEOTIDE SEQUENCE</scope>
    <source>
        <strain evidence="1">Bolivian I</strain>
    </source>
</reference>
<organism evidence="1 2">
    <name type="scientific">Plasmodium brasilianum</name>
    <dbReference type="NCBI Taxonomy" id="5824"/>
    <lineage>
        <taxon>Eukaryota</taxon>
        <taxon>Sar</taxon>
        <taxon>Alveolata</taxon>
        <taxon>Apicomplexa</taxon>
        <taxon>Aconoidasida</taxon>
        <taxon>Haemosporida</taxon>
        <taxon>Plasmodiidae</taxon>
        <taxon>Plasmodium</taxon>
        <taxon>Plasmodium (Plasmodium)</taxon>
    </lineage>
</organism>
<sequence>MEALLDFVKKLQELLNICMKSVDQKFIVTFVYNIYTDYASIKSKDICNKFMINKYPEYQNAITILYNNAEFDFSNLLSKLKFKTNGNFYGIKSITTKTIDKERCDNSVEYTFRGSLI</sequence>
<proteinExistence type="predicted"/>
<dbReference type="EMBL" id="CM043776">
    <property type="protein sequence ID" value="KAI4839059.1"/>
    <property type="molecule type" value="Genomic_DNA"/>
</dbReference>
<dbReference type="Proteomes" id="UP001056978">
    <property type="component" value="Chromosome 8"/>
</dbReference>
<keyword evidence="2" id="KW-1185">Reference proteome</keyword>